<name>A0AAW1T976_9CHLO</name>
<dbReference type="InterPro" id="IPR016159">
    <property type="entry name" value="Cullin_repeat-like_dom_sf"/>
</dbReference>
<dbReference type="Gene3D" id="1.20.1310.10">
    <property type="entry name" value="Cullin Repeats"/>
    <property type="match status" value="2"/>
</dbReference>
<evidence type="ECO:0000259" key="2">
    <source>
        <dbReference type="Pfam" id="PF00888"/>
    </source>
</evidence>
<dbReference type="FunFam" id="1.20.1310.10:FF:000001">
    <property type="entry name" value="Cullin 3"/>
    <property type="match status" value="1"/>
</dbReference>
<comment type="similarity">
    <text evidence="1">Belongs to the cullin family.</text>
</comment>
<sequence length="289" mass="33422">MRPLQPAGNRPQTKAQGPSRKLVIKPLKSKPSLPADFEAKTWNRLQDAIQAVHAQQPVACSLEELYRAVEDMCLHKMADRLYAGLQQACDQHTRRQIEKLTQSQVADDVIFLRQMHQCWDDHASQMLTIRSIFLYLDRSYVLSASSVRSLYEMGLQQFRNHLVQHSEVLQKTIAGVNQLIEAERLGEAVDRQLLAHLLRMTSALGIYDDSFQTGFLDRTLLFYRTESQRMIQEVEVAAYLEHCERRIQEEYERCQNYLEPGTRRHLIKASLDRAGEQLMAKTIHMDPVC</sequence>
<dbReference type="GO" id="GO:0006511">
    <property type="term" value="P:ubiquitin-dependent protein catabolic process"/>
    <property type="evidence" value="ECO:0007669"/>
    <property type="project" value="InterPro"/>
</dbReference>
<comment type="caution">
    <text evidence="3">The sequence shown here is derived from an EMBL/GenBank/DDBJ whole genome shotgun (WGS) entry which is preliminary data.</text>
</comment>
<dbReference type="PANTHER" id="PTHR11932">
    <property type="entry name" value="CULLIN"/>
    <property type="match status" value="1"/>
</dbReference>
<keyword evidence="4" id="KW-1185">Reference proteome</keyword>
<evidence type="ECO:0000313" key="4">
    <source>
        <dbReference type="Proteomes" id="UP001485043"/>
    </source>
</evidence>
<dbReference type="InterPro" id="IPR045093">
    <property type="entry name" value="Cullin"/>
</dbReference>
<dbReference type="SUPFAM" id="SSF74788">
    <property type="entry name" value="Cullin repeat-like"/>
    <property type="match status" value="1"/>
</dbReference>
<dbReference type="GO" id="GO:0031625">
    <property type="term" value="F:ubiquitin protein ligase binding"/>
    <property type="evidence" value="ECO:0007669"/>
    <property type="project" value="InterPro"/>
</dbReference>
<protein>
    <recommendedName>
        <fullName evidence="2">Cullin N-terminal domain-containing protein</fullName>
    </recommendedName>
</protein>
<dbReference type="Pfam" id="PF00888">
    <property type="entry name" value="Cullin"/>
    <property type="match status" value="1"/>
</dbReference>
<evidence type="ECO:0000313" key="3">
    <source>
        <dbReference type="EMBL" id="KAK9865280.1"/>
    </source>
</evidence>
<gene>
    <name evidence="3" type="ORF">WJX84_002517</name>
</gene>
<reference evidence="3 4" key="1">
    <citation type="journal article" date="2024" name="Nat. Commun.">
        <title>Phylogenomics reveals the evolutionary origins of lichenization in chlorophyte algae.</title>
        <authorList>
            <person name="Puginier C."/>
            <person name="Libourel C."/>
            <person name="Otte J."/>
            <person name="Skaloud P."/>
            <person name="Haon M."/>
            <person name="Grisel S."/>
            <person name="Petersen M."/>
            <person name="Berrin J.G."/>
            <person name="Delaux P.M."/>
            <person name="Dal Grande F."/>
            <person name="Keller J."/>
        </authorList>
    </citation>
    <scope>NUCLEOTIDE SEQUENCE [LARGE SCALE GENOMIC DNA]</scope>
    <source>
        <strain evidence="3 4">SAG 2523</strain>
    </source>
</reference>
<feature type="domain" description="Cullin N-terminal" evidence="2">
    <location>
        <begin position="42"/>
        <end position="270"/>
    </location>
</feature>
<accession>A0AAW1T976</accession>
<dbReference type="EMBL" id="JALJOV010000263">
    <property type="protein sequence ID" value="KAK9865280.1"/>
    <property type="molecule type" value="Genomic_DNA"/>
</dbReference>
<evidence type="ECO:0000256" key="1">
    <source>
        <dbReference type="ARBA" id="ARBA00006019"/>
    </source>
</evidence>
<proteinExistence type="inferred from homology"/>
<organism evidence="3 4">
    <name type="scientific">Apatococcus fuscideae</name>
    <dbReference type="NCBI Taxonomy" id="2026836"/>
    <lineage>
        <taxon>Eukaryota</taxon>
        <taxon>Viridiplantae</taxon>
        <taxon>Chlorophyta</taxon>
        <taxon>core chlorophytes</taxon>
        <taxon>Trebouxiophyceae</taxon>
        <taxon>Chlorellales</taxon>
        <taxon>Chlorellaceae</taxon>
        <taxon>Apatococcus</taxon>
    </lineage>
</organism>
<dbReference type="InterPro" id="IPR001373">
    <property type="entry name" value="Cullin_N"/>
</dbReference>
<dbReference type="Proteomes" id="UP001485043">
    <property type="component" value="Unassembled WGS sequence"/>
</dbReference>
<dbReference type="AlphaFoldDB" id="A0AAW1T976"/>
<dbReference type="FunFam" id="1.20.1310.10:FF:000035">
    <property type="entry name" value="Ubiquitin ligase subunit CulD, putative"/>
    <property type="match status" value="1"/>
</dbReference>